<evidence type="ECO:0000313" key="2">
    <source>
        <dbReference type="EMBL" id="CAK0801833.1"/>
    </source>
</evidence>
<reference evidence="2" key="1">
    <citation type="submission" date="2023-10" db="EMBL/GenBank/DDBJ databases">
        <authorList>
            <person name="Chen Y."/>
            <person name="Shah S."/>
            <person name="Dougan E. K."/>
            <person name="Thang M."/>
            <person name="Chan C."/>
        </authorList>
    </citation>
    <scope>NUCLEOTIDE SEQUENCE [LARGE SCALE GENOMIC DNA]</scope>
</reference>
<evidence type="ECO:0000313" key="3">
    <source>
        <dbReference type="Proteomes" id="UP001189429"/>
    </source>
</evidence>
<keyword evidence="3" id="KW-1185">Reference proteome</keyword>
<dbReference type="EMBL" id="CAUYUJ010002669">
    <property type="protein sequence ID" value="CAK0801833.1"/>
    <property type="molecule type" value="Genomic_DNA"/>
</dbReference>
<feature type="non-terminal residue" evidence="2">
    <location>
        <position position="1"/>
    </location>
</feature>
<gene>
    <name evidence="2" type="ORF">PCOR1329_LOCUS9561</name>
</gene>
<evidence type="ECO:0000259" key="1">
    <source>
        <dbReference type="Pfam" id="PF00078"/>
    </source>
</evidence>
<dbReference type="Pfam" id="PF00078">
    <property type="entry name" value="RVT_1"/>
    <property type="match status" value="1"/>
</dbReference>
<organism evidence="2 3">
    <name type="scientific">Prorocentrum cordatum</name>
    <dbReference type="NCBI Taxonomy" id="2364126"/>
    <lineage>
        <taxon>Eukaryota</taxon>
        <taxon>Sar</taxon>
        <taxon>Alveolata</taxon>
        <taxon>Dinophyceae</taxon>
        <taxon>Prorocentrales</taxon>
        <taxon>Prorocentraceae</taxon>
        <taxon>Prorocentrum</taxon>
    </lineage>
</organism>
<name>A0ABN9Q7T0_9DINO</name>
<dbReference type="PANTHER" id="PTHR19446">
    <property type="entry name" value="REVERSE TRANSCRIPTASES"/>
    <property type="match status" value="1"/>
</dbReference>
<dbReference type="InterPro" id="IPR000477">
    <property type="entry name" value="RT_dom"/>
</dbReference>
<comment type="caution">
    <text evidence="2">The sequence shown here is derived from an EMBL/GenBank/DDBJ whole genome shotgun (WGS) entry which is preliminary data.</text>
</comment>
<accession>A0ABN9Q7T0</accession>
<feature type="domain" description="Reverse transcriptase" evidence="1">
    <location>
        <begin position="490"/>
        <end position="762"/>
    </location>
</feature>
<protein>
    <recommendedName>
        <fullName evidence="1">Reverse transcriptase domain-containing protein</fullName>
    </recommendedName>
</protein>
<dbReference type="Proteomes" id="UP001189429">
    <property type="component" value="Unassembled WGS sequence"/>
</dbReference>
<proteinExistence type="predicted"/>
<feature type="non-terminal residue" evidence="2">
    <location>
        <position position="988"/>
    </location>
</feature>
<sequence>PPRGCPPGNTSALTLLNIHNYDLTLHDRRRLAGEVKKYRAWASASPQQRLVVIGGDLNFDDGAHLSYEDPQRTRQHEARRDHAAPRYWQQLLGRFVEIKIDSPTHYDVHRLKSSTLDRLYVSVPPEAVFGISMRAYLASDPATLSDGKLSDHGILVLELSNAKAPGRRDCPIPEWICKEPLFATTFAKAMAVSRMPGDPIQVWKITKANILVAARTTRDVLTREPDLSTRASYPDARLLVLRAAARAHWREDSRTLSALANSAPLLADFFTVSEAGTSLSDQAGFAAAIRVAASAVLDRDRQAAMANSSTALQRGAQACGAFWKGRAVRAAQKAQLWRPFQSVQVLAGILQPSTPPADAPPAGVARDPAGMAAALRAHWEPIFAAKAVPSGEVHNYLQCHFPRLPDTQLPLPDIEDVERAARRARPTAAGPDGIPHAAWARAPGAIQHLHAAMLAIMGGACPPEGLNASWLQFAPKGDGTPSAVQVEREPAKTRPLALKNSDAKLMAAAANRYLSVVAESHVPSPQRGFVKGRNFLENVWRLDAQARVATLDPPVALARRRPCLVSFDVAAAFPSLAWDWLFAALSQFGIPDSYIQLIRALYDGQHCWTRIGARSFYMCLVLTGVAQGCPLSGTLWALATAPFVEALAGALALPSRSLASRPPRAARLVGAGRDAELGVCADDMGIVLWDFGLLALIEPHFRAMGRLACLHLQPRKCVLVPLWLDAADLPATLQAIRAALRELVPDWADFDIASKVKYLGFVLGPGSDLADSWHPAATKYKQRTAVLQTVPVPTAELITLCNGSVVSVLSYLAQLLPLPEDLIKGELDTLHRILKAPPKSFALNDLLSMGEWAPGPALKALLPAAWAAAWRTAEATLKGWRHFAAEWQERAFDMLPARAVLEGRWAAPVWTRTQSMVQYMLSVTEAAVTAPSKRLGQRRRHALAAGNAAAKDEVRQSAAAGRRARVQRTHARVATQHLHPEAFHMTIG</sequence>